<dbReference type="KEGG" id="aaf:AURANDRAFT_63156"/>
<dbReference type="EMBL" id="GL833125">
    <property type="protein sequence ID" value="EGB09522.1"/>
    <property type="molecule type" value="Genomic_DNA"/>
</dbReference>
<dbReference type="AlphaFoldDB" id="F0Y5M8"/>
<name>F0Y5M8_AURAN</name>
<organism evidence="4">
    <name type="scientific">Aureococcus anophagefferens</name>
    <name type="common">Harmful bloom alga</name>
    <dbReference type="NCBI Taxonomy" id="44056"/>
    <lineage>
        <taxon>Eukaryota</taxon>
        <taxon>Sar</taxon>
        <taxon>Stramenopiles</taxon>
        <taxon>Ochrophyta</taxon>
        <taxon>Pelagophyceae</taxon>
        <taxon>Pelagomonadales</taxon>
        <taxon>Pelagomonadaceae</taxon>
        <taxon>Aureococcus</taxon>
    </lineage>
</organism>
<evidence type="ECO:0000256" key="1">
    <source>
        <dbReference type="ARBA" id="ARBA00009817"/>
    </source>
</evidence>
<evidence type="ECO:0008006" key="5">
    <source>
        <dbReference type="Google" id="ProtNLM"/>
    </source>
</evidence>
<dbReference type="eggNOG" id="ENOG502QQ0B">
    <property type="taxonomic scope" value="Eukaryota"/>
</dbReference>
<dbReference type="OrthoDB" id="6424451at2759"/>
<dbReference type="InterPro" id="IPR006917">
    <property type="entry name" value="SOUL_heme-bd"/>
</dbReference>
<dbReference type="GeneID" id="20224206"/>
<keyword evidence="4" id="KW-1185">Reference proteome</keyword>
<evidence type="ECO:0000313" key="3">
    <source>
        <dbReference type="EMBL" id="EGB09522.1"/>
    </source>
</evidence>
<keyword evidence="2" id="KW-0732">Signal</keyword>
<sequence length="317" mass="34476">MARLAWLLSTLLLQANALAPTLRTLLRRRATVADREAALAQVMGAPDRDALLDECLQPSRIPRWLARAPVSWPARDLAALERVLKLGGELDDAGAARRALLSTLRQLPEAGGAVRLEREARRRSRLAPSFDEMLARTPDLSTPAFELVDTADDFQVRRYADFSVVRTARRAPVAAEGLELQNPKMAGAGAFQALAGYIFGGNGREEKMAMTTPVFTRGGDMEFVLPEAYWSDASRAPAPTSDVELSAGQNGLVAAAFFGGYATKDEVERRSAALVDAVRASGAWTPVDDPYQAAYNDPFTPPWRRRNEVLVAVEAAN</sequence>
<feature type="chain" id="PRO_5003262715" description="SOUL heme-binding protein" evidence="2">
    <location>
        <begin position="18"/>
        <end position="317"/>
    </location>
</feature>
<dbReference type="PANTHER" id="PTHR11220">
    <property type="entry name" value="HEME-BINDING PROTEIN-RELATED"/>
    <property type="match status" value="1"/>
</dbReference>
<dbReference type="InterPro" id="IPR011256">
    <property type="entry name" value="Reg_factor_effector_dom_sf"/>
</dbReference>
<evidence type="ECO:0000256" key="2">
    <source>
        <dbReference type="SAM" id="SignalP"/>
    </source>
</evidence>
<dbReference type="PANTHER" id="PTHR11220:SF58">
    <property type="entry name" value="SOUL HEME-BINDING FAMILY PROTEIN"/>
    <property type="match status" value="1"/>
</dbReference>
<reference evidence="3 4" key="1">
    <citation type="journal article" date="2011" name="Proc. Natl. Acad. Sci. U.S.A.">
        <title>Niche of harmful alga Aureococcus anophagefferens revealed through ecogenomics.</title>
        <authorList>
            <person name="Gobler C.J."/>
            <person name="Berry D.L."/>
            <person name="Dyhrman S.T."/>
            <person name="Wilhelm S.W."/>
            <person name="Salamov A."/>
            <person name="Lobanov A.V."/>
            <person name="Zhang Y."/>
            <person name="Collier J.L."/>
            <person name="Wurch L.L."/>
            <person name="Kustka A.B."/>
            <person name="Dill B.D."/>
            <person name="Shah M."/>
            <person name="VerBerkmoes N.C."/>
            <person name="Kuo A."/>
            <person name="Terry A."/>
            <person name="Pangilinan J."/>
            <person name="Lindquist E.A."/>
            <person name="Lucas S."/>
            <person name="Paulsen I.T."/>
            <person name="Hattenrath-Lehmann T.K."/>
            <person name="Talmage S.C."/>
            <person name="Walker E.A."/>
            <person name="Koch F."/>
            <person name="Burson A.M."/>
            <person name="Marcoval M.A."/>
            <person name="Tang Y.Z."/>
            <person name="Lecleir G.R."/>
            <person name="Coyne K.J."/>
            <person name="Berg G.M."/>
            <person name="Bertrand E.M."/>
            <person name="Saito M.A."/>
            <person name="Gladyshev V.N."/>
            <person name="Grigoriev I.V."/>
        </authorList>
    </citation>
    <scope>NUCLEOTIDE SEQUENCE [LARGE SCALE GENOMIC DNA]</scope>
    <source>
        <strain evidence="4">CCMP 1984</strain>
    </source>
</reference>
<comment type="similarity">
    <text evidence="1">Belongs to the HEBP family.</text>
</comment>
<protein>
    <recommendedName>
        <fullName evidence="5">SOUL heme-binding protein</fullName>
    </recommendedName>
</protein>
<dbReference type="Pfam" id="PF04832">
    <property type="entry name" value="SOUL"/>
    <property type="match status" value="1"/>
</dbReference>
<evidence type="ECO:0000313" key="4">
    <source>
        <dbReference type="Proteomes" id="UP000002729"/>
    </source>
</evidence>
<dbReference type="RefSeq" id="XP_009035584.1">
    <property type="nucleotide sequence ID" value="XM_009037336.1"/>
</dbReference>
<dbReference type="Gene3D" id="3.20.80.10">
    <property type="entry name" value="Regulatory factor, effector binding domain"/>
    <property type="match status" value="1"/>
</dbReference>
<dbReference type="SUPFAM" id="SSF55136">
    <property type="entry name" value="Probable bacterial effector-binding domain"/>
    <property type="match status" value="1"/>
</dbReference>
<feature type="signal peptide" evidence="2">
    <location>
        <begin position="1"/>
        <end position="17"/>
    </location>
</feature>
<dbReference type="Proteomes" id="UP000002729">
    <property type="component" value="Unassembled WGS sequence"/>
</dbReference>
<gene>
    <name evidence="3" type="ORF">AURANDRAFT_63156</name>
</gene>
<dbReference type="InParanoid" id="F0Y5M8"/>
<accession>F0Y5M8</accession>
<proteinExistence type="inferred from homology"/>